<dbReference type="PANTHER" id="PTHR31302">
    <property type="entry name" value="TRANSMEMBRANE PROTEIN WITH METALLOPHOSPHOESTERASE DOMAIN-RELATED"/>
    <property type="match status" value="1"/>
</dbReference>
<accession>U7UQU1</accession>
<name>U7UQU1_9FIRM</name>
<feature type="transmembrane region" description="Helical" evidence="1">
    <location>
        <begin position="73"/>
        <end position="96"/>
    </location>
</feature>
<dbReference type="SUPFAM" id="SSF56300">
    <property type="entry name" value="Metallo-dependent phosphatases"/>
    <property type="match status" value="1"/>
</dbReference>
<dbReference type="Pfam" id="PF00149">
    <property type="entry name" value="Metallophos"/>
    <property type="match status" value="1"/>
</dbReference>
<dbReference type="InterPro" id="IPR029052">
    <property type="entry name" value="Metallo-depent_PP-like"/>
</dbReference>
<dbReference type="STRING" id="1111454.HMPREF1250_2247"/>
<dbReference type="EMBL" id="AWXA01000008">
    <property type="protein sequence ID" value="ERT61651.1"/>
    <property type="molecule type" value="Genomic_DNA"/>
</dbReference>
<feature type="domain" description="Calcineurin-like phosphoesterase" evidence="2">
    <location>
        <begin position="167"/>
        <end position="344"/>
    </location>
</feature>
<gene>
    <name evidence="3" type="ORF">HMPREF1250_2247</name>
</gene>
<dbReference type="PANTHER" id="PTHR31302:SF0">
    <property type="entry name" value="TRANSMEMBRANE PROTEIN WITH METALLOPHOSPHOESTERASE DOMAIN"/>
    <property type="match status" value="1"/>
</dbReference>
<organism evidence="3 4">
    <name type="scientific">Megasphaera vaginalis</name>
    <name type="common">ex Srinivasan et al. 2021</name>
    <dbReference type="NCBI Taxonomy" id="1111454"/>
    <lineage>
        <taxon>Bacteria</taxon>
        <taxon>Bacillati</taxon>
        <taxon>Bacillota</taxon>
        <taxon>Negativicutes</taxon>
        <taxon>Veillonellales</taxon>
        <taxon>Veillonellaceae</taxon>
        <taxon>Megasphaera</taxon>
    </lineage>
</organism>
<evidence type="ECO:0000313" key="3">
    <source>
        <dbReference type="EMBL" id="ERT61651.1"/>
    </source>
</evidence>
<protein>
    <submittedName>
        <fullName evidence="3">Ser/Thr phosphatase family protein</fullName>
    </submittedName>
</protein>
<evidence type="ECO:0000256" key="1">
    <source>
        <dbReference type="SAM" id="Phobius"/>
    </source>
</evidence>
<dbReference type="PATRIC" id="fig|1111454.3.peg.584"/>
<comment type="caution">
    <text evidence="3">The sequence shown here is derived from an EMBL/GenBank/DDBJ whole genome shotgun (WGS) entry which is preliminary data.</text>
</comment>
<keyword evidence="1" id="KW-0472">Membrane</keyword>
<dbReference type="InterPro" id="IPR004843">
    <property type="entry name" value="Calcineurin-like_PHP"/>
</dbReference>
<dbReference type="eggNOG" id="COG1408">
    <property type="taxonomic scope" value="Bacteria"/>
</dbReference>
<sequence>MLVFLMVMSLVAAFTAVLWSYVSRSRRFAAVVAAVLGITVVAVAVVGLYVTAFADLRQMAVLQASWFGAMLSLSWLLAFLLAFPVMIVLAFGTFIYRRFFRKHTEEPAGGREGGMSRRSFLQYSAAAVPLLAATTSLVGNAGGHLCLQVTSHDVTCPSLPPYLENYKIAQISDCHIGTFFSIDQLREAVLRAAGSGAQRLEITGDLIDELSLLPQCQAVLQELAPYFRDGIDFCYGNHEYYRGLPQITAMLEKTPVRILRNSSFRVQGLPGQRESDRPFYICGSDYSFAKEEEAFAAERRRYTEKALQYVPQNAFVLFLAHHPAFFDETFAKNIPLTLSGHTHGGQFALLAPLVQAVGFKYLRGMFKNGSAWGYVNRGTGHWLPFRFLCSREVSVFTLHRS</sequence>
<keyword evidence="1" id="KW-1133">Transmembrane helix</keyword>
<keyword evidence="4" id="KW-1185">Reference proteome</keyword>
<feature type="transmembrane region" description="Helical" evidence="1">
    <location>
        <begin position="29"/>
        <end position="53"/>
    </location>
</feature>
<dbReference type="RefSeq" id="WP_023052941.1">
    <property type="nucleotide sequence ID" value="NZ_AWXA01000008.1"/>
</dbReference>
<dbReference type="GO" id="GO:0016787">
    <property type="term" value="F:hydrolase activity"/>
    <property type="evidence" value="ECO:0007669"/>
    <property type="project" value="InterPro"/>
</dbReference>
<dbReference type="Proteomes" id="UP000017090">
    <property type="component" value="Unassembled WGS sequence"/>
</dbReference>
<feature type="transmembrane region" description="Helical" evidence="1">
    <location>
        <begin position="6"/>
        <end position="22"/>
    </location>
</feature>
<evidence type="ECO:0000313" key="4">
    <source>
        <dbReference type="Proteomes" id="UP000017090"/>
    </source>
</evidence>
<keyword evidence="1" id="KW-0812">Transmembrane</keyword>
<dbReference type="Gene3D" id="3.60.21.10">
    <property type="match status" value="1"/>
</dbReference>
<dbReference type="AlphaFoldDB" id="U7UQU1"/>
<reference evidence="3 4" key="1">
    <citation type="submission" date="2013-09" db="EMBL/GenBank/DDBJ databases">
        <authorList>
            <person name="Durkin A.S."/>
            <person name="Haft D.R."/>
            <person name="McCorrison J."/>
            <person name="Torralba M."/>
            <person name="Gillis M."/>
            <person name="Haft D.H."/>
            <person name="Methe B."/>
            <person name="Sutton G."/>
            <person name="Nelson K.E."/>
        </authorList>
    </citation>
    <scope>NUCLEOTIDE SEQUENCE [LARGE SCALE GENOMIC DNA]</scope>
    <source>
        <strain evidence="3 4">BV3C16-1</strain>
    </source>
</reference>
<dbReference type="InterPro" id="IPR051158">
    <property type="entry name" value="Metallophosphoesterase_sf"/>
</dbReference>
<evidence type="ECO:0000259" key="2">
    <source>
        <dbReference type="Pfam" id="PF00149"/>
    </source>
</evidence>
<proteinExistence type="predicted"/>